<dbReference type="KEGG" id="bvi:Bcep1808_3549"/>
<dbReference type="NCBIfam" id="TIGR02326">
    <property type="entry name" value="transamin_PhnW"/>
    <property type="match status" value="1"/>
</dbReference>
<dbReference type="eggNOG" id="COG0075">
    <property type="taxonomic scope" value="Bacteria"/>
</dbReference>
<dbReference type="Gene3D" id="3.90.1150.10">
    <property type="entry name" value="Aspartate Aminotransferase, domain 1"/>
    <property type="match status" value="1"/>
</dbReference>
<dbReference type="EMBL" id="CP000615">
    <property type="protein sequence ID" value="ABO56536.1"/>
    <property type="molecule type" value="Genomic_DNA"/>
</dbReference>
<dbReference type="InterPro" id="IPR015421">
    <property type="entry name" value="PyrdxlP-dep_Trfase_major"/>
</dbReference>
<dbReference type="EC" id="2.6.1.37" evidence="7"/>
<evidence type="ECO:0000313" key="12">
    <source>
        <dbReference type="Proteomes" id="UP000002287"/>
    </source>
</evidence>
<comment type="function">
    <text evidence="7">Involved in phosphonate degradation.</text>
</comment>
<comment type="catalytic activity">
    <reaction evidence="6 7">
        <text>(2-aminoethyl)phosphonate + pyruvate = phosphonoacetaldehyde + L-alanine</text>
        <dbReference type="Rhea" id="RHEA:17021"/>
        <dbReference type="ChEBI" id="CHEBI:15361"/>
        <dbReference type="ChEBI" id="CHEBI:57418"/>
        <dbReference type="ChEBI" id="CHEBI:57972"/>
        <dbReference type="ChEBI" id="CHEBI:58383"/>
        <dbReference type="EC" id="2.6.1.37"/>
    </reaction>
</comment>
<keyword evidence="2 7" id="KW-0032">Aminotransferase</keyword>
<comment type="cofactor">
    <cofactor evidence="1 7 9">
        <name>pyridoxal 5'-phosphate</name>
        <dbReference type="ChEBI" id="CHEBI:597326"/>
    </cofactor>
</comment>
<keyword evidence="4 7" id="KW-0663">Pyridoxal phosphate</keyword>
<dbReference type="SMR" id="A4JJT3"/>
<comment type="similarity">
    <text evidence="7">Belongs to the class-V pyridoxal-phosphate-dependent aminotransferase family. PhnW subfamily.</text>
</comment>
<dbReference type="HOGENOM" id="CLU_027686_3_1_4"/>
<feature type="domain" description="Aminotransferase class V" evidence="10">
    <location>
        <begin position="93"/>
        <end position="341"/>
    </location>
</feature>
<evidence type="ECO:0000256" key="7">
    <source>
        <dbReference type="HAMAP-Rule" id="MF_01376"/>
    </source>
</evidence>
<dbReference type="PANTHER" id="PTHR42778:SF1">
    <property type="entry name" value="2-AMINOETHYLPHOSPHONATE--PYRUVATE TRANSAMINASE"/>
    <property type="match status" value="1"/>
</dbReference>
<evidence type="ECO:0000256" key="6">
    <source>
        <dbReference type="ARBA" id="ARBA00049460"/>
    </source>
</evidence>
<dbReference type="NCBIfam" id="TIGR03301">
    <property type="entry name" value="PhnW-AepZ"/>
    <property type="match status" value="1"/>
</dbReference>
<sequence length="396" mass="41937">MTYFANILQLARTCHPGISSDPCRESTMSDPILLTPGPLTTSATTRHAMQHDWGSWDAAFNRLTAGVCADLLAIAGGGDAYACVPLQGSGTFAVEAALGTLVPRDGVVLVPHNGAYCARILTILGRLGIDAIALPFGEDAAVDAAAVETAFAREPRITHVALVHLETSAGILNPLDAIAHLCRRHGKRLIVDAMSSFGALPIALADSGIDALISASGKCLEGVPGMGFAIVRRDALDACAGNARSLALDLHDQYRYLHQTGQWRFTPPTHVVAALRAALDQYLAEGGQPARGARYADNCRTLVEAMRALGFRPFLDPSVQAPVIVTFHAPDHPAYDFGRFYDAVRDAGFVLYPGKLTQVDTFRVGCIGAIDAGDMRRAVAAIARAVESLGIAMQRA</sequence>
<dbReference type="Proteomes" id="UP000002287">
    <property type="component" value="Chromosome 2"/>
</dbReference>
<evidence type="ECO:0000256" key="5">
    <source>
        <dbReference type="ARBA" id="ARBA00023317"/>
    </source>
</evidence>
<feature type="modified residue" description="N6-(pyridoxal phosphate)lysine" evidence="7 9">
    <location>
        <position position="218"/>
    </location>
</feature>
<dbReference type="HAMAP" id="MF_01376">
    <property type="entry name" value="PhnW_aminotrans_5"/>
    <property type="match status" value="1"/>
</dbReference>
<dbReference type="Gene3D" id="3.40.640.10">
    <property type="entry name" value="Type I PLP-dependent aspartate aminotransferase-like (Major domain)"/>
    <property type="match status" value="1"/>
</dbReference>
<comment type="subunit">
    <text evidence="7">Homodimer.</text>
</comment>
<dbReference type="InterPro" id="IPR015422">
    <property type="entry name" value="PyrdxlP-dep_Trfase_small"/>
</dbReference>
<dbReference type="InterPro" id="IPR012703">
    <property type="entry name" value="NH2EtPonate_pyrv_transaminase"/>
</dbReference>
<protein>
    <recommendedName>
        <fullName evidence="7">2-aminoethylphosphonate--pyruvate transaminase</fullName>
        <ecNumber evidence="7">2.6.1.37</ecNumber>
    </recommendedName>
    <alternativeName>
        <fullName evidence="7">2-aminoethylphosphonate aminotransferase</fullName>
    </alternativeName>
    <alternativeName>
        <fullName evidence="7">AEP transaminase</fullName>
        <shortName evidence="7">AEPT</shortName>
    </alternativeName>
</protein>
<dbReference type="InterPro" id="IPR015424">
    <property type="entry name" value="PyrdxlP-dep_Trfase"/>
</dbReference>
<dbReference type="PANTHER" id="PTHR42778">
    <property type="entry name" value="2-AMINOETHYLPHOSPHONATE--PYRUVATE TRANSAMINASE"/>
    <property type="match status" value="1"/>
</dbReference>
<name>A4JJT3_BURVG</name>
<proteinExistence type="inferred from homology"/>
<reference evidence="12" key="1">
    <citation type="submission" date="2007-03" db="EMBL/GenBank/DDBJ databases">
        <title>Complete sequence of chromosome 2 of Burkholderia vietnamiensis G4.</title>
        <authorList>
            <consortium name="US DOE Joint Genome Institute"/>
            <person name="Copeland A."/>
            <person name="Lucas S."/>
            <person name="Lapidus A."/>
            <person name="Barry K."/>
            <person name="Detter J.C."/>
            <person name="Glavina del Rio T."/>
            <person name="Hammon N."/>
            <person name="Israni S."/>
            <person name="Dalin E."/>
            <person name="Tice H."/>
            <person name="Pitluck S."/>
            <person name="Chain P."/>
            <person name="Malfatti S."/>
            <person name="Shin M."/>
            <person name="Vergez L."/>
            <person name="Schmutz J."/>
            <person name="Larimer F."/>
            <person name="Land M."/>
            <person name="Hauser L."/>
            <person name="Kyrpides N."/>
            <person name="Tiedje J."/>
            <person name="Richardson P."/>
        </authorList>
    </citation>
    <scope>NUCLEOTIDE SEQUENCE [LARGE SCALE GENOMIC DNA]</scope>
    <source>
        <strain evidence="12">G4 / LMG 22486</strain>
    </source>
</reference>
<evidence type="ECO:0000313" key="11">
    <source>
        <dbReference type="EMBL" id="ABO56536.1"/>
    </source>
</evidence>
<evidence type="ECO:0000256" key="4">
    <source>
        <dbReference type="ARBA" id="ARBA00022898"/>
    </source>
</evidence>
<keyword evidence="5 7" id="KW-0670">Pyruvate</keyword>
<dbReference type="InterPro" id="IPR024169">
    <property type="entry name" value="SP_NH2Trfase/AEP_transaminase"/>
</dbReference>
<evidence type="ECO:0000256" key="8">
    <source>
        <dbReference type="PIRSR" id="PIRSR000524-1"/>
    </source>
</evidence>
<dbReference type="Pfam" id="PF00266">
    <property type="entry name" value="Aminotran_5"/>
    <property type="match status" value="1"/>
</dbReference>
<gene>
    <name evidence="7" type="primary">phnW</name>
    <name evidence="11" type="ordered locus">Bcep1808_3549</name>
</gene>
<dbReference type="GO" id="GO:0047304">
    <property type="term" value="F:2-aminoethylphosphonate-pyruvate transaminase activity"/>
    <property type="evidence" value="ECO:0007669"/>
    <property type="project" value="UniProtKB-UniRule"/>
</dbReference>
<evidence type="ECO:0000256" key="3">
    <source>
        <dbReference type="ARBA" id="ARBA00022679"/>
    </source>
</evidence>
<dbReference type="AlphaFoldDB" id="A4JJT3"/>
<dbReference type="InterPro" id="IPR000192">
    <property type="entry name" value="Aminotrans_V_dom"/>
</dbReference>
<organism evidence="11 12">
    <name type="scientific">Burkholderia vietnamiensis (strain G4 / LMG 22486)</name>
    <name type="common">Burkholderia cepacia (strain R1808)</name>
    <dbReference type="NCBI Taxonomy" id="269482"/>
    <lineage>
        <taxon>Bacteria</taxon>
        <taxon>Pseudomonadati</taxon>
        <taxon>Pseudomonadota</taxon>
        <taxon>Betaproteobacteria</taxon>
        <taxon>Burkholderiales</taxon>
        <taxon>Burkholderiaceae</taxon>
        <taxon>Burkholderia</taxon>
        <taxon>Burkholderia cepacia complex</taxon>
    </lineage>
</organism>
<evidence type="ECO:0000259" key="10">
    <source>
        <dbReference type="Pfam" id="PF00266"/>
    </source>
</evidence>
<evidence type="ECO:0000256" key="1">
    <source>
        <dbReference type="ARBA" id="ARBA00001933"/>
    </source>
</evidence>
<dbReference type="PIRSF" id="PIRSF000524">
    <property type="entry name" value="SPT"/>
    <property type="match status" value="1"/>
</dbReference>
<dbReference type="SUPFAM" id="SSF53383">
    <property type="entry name" value="PLP-dependent transferases"/>
    <property type="match status" value="1"/>
</dbReference>
<dbReference type="NCBIfam" id="NF010006">
    <property type="entry name" value="PRK13479.1"/>
    <property type="match status" value="1"/>
</dbReference>
<keyword evidence="3 7" id="KW-0808">Transferase</keyword>
<dbReference type="GO" id="GO:0019700">
    <property type="term" value="P:organic phosphonate catabolic process"/>
    <property type="evidence" value="ECO:0007669"/>
    <property type="project" value="UniProtKB-UniRule"/>
</dbReference>
<evidence type="ECO:0000256" key="2">
    <source>
        <dbReference type="ARBA" id="ARBA00022576"/>
    </source>
</evidence>
<feature type="binding site" evidence="8">
    <location>
        <position position="363"/>
    </location>
    <ligand>
        <name>substrate</name>
    </ligand>
</feature>
<accession>A4JJT3</accession>
<evidence type="ECO:0000256" key="9">
    <source>
        <dbReference type="PIRSR" id="PIRSR000524-50"/>
    </source>
</evidence>